<evidence type="ECO:0000313" key="6">
    <source>
        <dbReference type="EMBL" id="EFL33999.1"/>
    </source>
</evidence>
<dbReference type="Pfam" id="PF18130">
    <property type="entry name" value="ATPgrasp_N"/>
    <property type="match status" value="1"/>
</dbReference>
<evidence type="ECO:0000256" key="2">
    <source>
        <dbReference type="ARBA" id="ARBA00022741"/>
    </source>
</evidence>
<dbReference type="InterPro" id="IPR011761">
    <property type="entry name" value="ATP-grasp"/>
</dbReference>
<feature type="domain" description="ATP-grasp" evidence="5">
    <location>
        <begin position="119"/>
        <end position="308"/>
    </location>
</feature>
<accession>D9X6T2</accession>
<name>D9X6T2_STRVT</name>
<sequence length="425" mass="45348">MSGTPHASTLTYRVAVVGGRPAPIAGARELGIDVVLVHEEGAYDPAIAEHCERIVHAPIADGPALLDVLLPLHRERPFDRVLTTTEPAAESTGHVVDALGLPGVGEETARALKDKALTRELLAKHDLSPVRYRVVRDAGEAAAFQREVAGRIVLKPVDGVASLHIHTADDPGQAERAWQDLAAAGFDAPIAEEYLDGPVVSVDSFSYAGRHVPIGYSEYRMNERYVEWEVSTPSTAATPHLGELRALTVRLLDAVGLTEGPSHSEFVLTPDGPRVLESHARLAGSGAPELVRRAFGADLNRWFLTVPLGIDELPAASPEPLGGAAVRFFTPEPGRVRSVHVDPGVPGVVRRVPAGETPLVFLPYLDDFRAERAAAVLSKSPGDVVPELLTVADCTSGYAIASAPSREEAVEHCARIDAAIDFRTE</sequence>
<dbReference type="GO" id="GO:0005524">
    <property type="term" value="F:ATP binding"/>
    <property type="evidence" value="ECO:0007669"/>
    <property type="project" value="UniProtKB-UniRule"/>
</dbReference>
<dbReference type="GO" id="GO:0016874">
    <property type="term" value="F:ligase activity"/>
    <property type="evidence" value="ECO:0007669"/>
    <property type="project" value="UniProtKB-KW"/>
</dbReference>
<dbReference type="PROSITE" id="PS50975">
    <property type="entry name" value="ATP_GRASP"/>
    <property type="match status" value="1"/>
</dbReference>
<dbReference type="InterPro" id="IPR041472">
    <property type="entry name" value="BL00235/CARNS1_N"/>
</dbReference>
<dbReference type="PANTHER" id="PTHR43585:SF2">
    <property type="entry name" value="ATP-GRASP ENZYME FSQD"/>
    <property type="match status" value="1"/>
</dbReference>
<dbReference type="GO" id="GO:0046872">
    <property type="term" value="F:metal ion binding"/>
    <property type="evidence" value="ECO:0007669"/>
    <property type="project" value="InterPro"/>
</dbReference>
<evidence type="ECO:0000256" key="3">
    <source>
        <dbReference type="ARBA" id="ARBA00022840"/>
    </source>
</evidence>
<proteinExistence type="predicted"/>
<evidence type="ECO:0000256" key="4">
    <source>
        <dbReference type="PROSITE-ProRule" id="PRU00409"/>
    </source>
</evidence>
<dbReference type="eggNOG" id="COG0151">
    <property type="taxonomic scope" value="Bacteria"/>
</dbReference>
<dbReference type="Pfam" id="PF13535">
    <property type="entry name" value="ATP-grasp_4"/>
    <property type="match status" value="1"/>
</dbReference>
<protein>
    <submittedName>
        <fullName evidence="6">Phosphoribosylglycinamide synthetase</fullName>
    </submittedName>
</protein>
<evidence type="ECO:0000313" key="7">
    <source>
        <dbReference type="Proteomes" id="UP000004184"/>
    </source>
</evidence>
<dbReference type="AlphaFoldDB" id="D9X6T2"/>
<dbReference type="RefSeq" id="WP_003992106.1">
    <property type="nucleotide sequence ID" value="NZ_GG657757.1"/>
</dbReference>
<gene>
    <name evidence="6" type="ORF">SSQG_04517</name>
</gene>
<dbReference type="InterPro" id="IPR052032">
    <property type="entry name" value="ATP-dep_AA_Ligase"/>
</dbReference>
<evidence type="ECO:0000256" key="1">
    <source>
        <dbReference type="ARBA" id="ARBA00022598"/>
    </source>
</evidence>
<organism evidence="6 7">
    <name type="scientific">Streptomyces viridochromogenes (strain DSM 40736 / JCM 4977 / BCRC 1201 / Tue 494)</name>
    <dbReference type="NCBI Taxonomy" id="591159"/>
    <lineage>
        <taxon>Bacteria</taxon>
        <taxon>Bacillati</taxon>
        <taxon>Actinomycetota</taxon>
        <taxon>Actinomycetes</taxon>
        <taxon>Kitasatosporales</taxon>
        <taxon>Streptomycetaceae</taxon>
        <taxon>Streptomyces</taxon>
    </lineage>
</organism>
<evidence type="ECO:0000259" key="5">
    <source>
        <dbReference type="PROSITE" id="PS50975"/>
    </source>
</evidence>
<dbReference type="EMBL" id="GG657757">
    <property type="protein sequence ID" value="EFL33999.1"/>
    <property type="molecule type" value="Genomic_DNA"/>
</dbReference>
<dbReference type="SUPFAM" id="SSF56059">
    <property type="entry name" value="Glutathione synthetase ATP-binding domain-like"/>
    <property type="match status" value="1"/>
</dbReference>
<dbReference type="STRING" id="591159.SSQG_04517"/>
<keyword evidence="1" id="KW-0436">Ligase</keyword>
<reference evidence="7" key="1">
    <citation type="submission" date="2009-02" db="EMBL/GenBank/DDBJ databases">
        <title>Annotation of Streptomyces viridochromogenes strain DSM 40736.</title>
        <authorList>
            <consortium name="The Broad Institute Genome Sequencing Platform"/>
            <consortium name="Broad Institute Microbial Sequencing Center"/>
            <person name="Fischbach M."/>
            <person name="Godfrey P."/>
            <person name="Ward D."/>
            <person name="Young S."/>
            <person name="Zeng Q."/>
            <person name="Koehrsen M."/>
            <person name="Alvarado L."/>
            <person name="Berlin A.M."/>
            <person name="Bochicchio J."/>
            <person name="Borenstein D."/>
            <person name="Chapman S.B."/>
            <person name="Chen Z."/>
            <person name="Engels R."/>
            <person name="Freedman E."/>
            <person name="Gellesch M."/>
            <person name="Goldberg J."/>
            <person name="Griggs A."/>
            <person name="Gujja S."/>
            <person name="Heilman E.R."/>
            <person name="Heiman D.I."/>
            <person name="Hepburn T.A."/>
            <person name="Howarth C."/>
            <person name="Jen D."/>
            <person name="Larson L."/>
            <person name="Lewis B."/>
            <person name="Mehta T."/>
            <person name="Park D."/>
            <person name="Pearson M."/>
            <person name="Richards J."/>
            <person name="Roberts A."/>
            <person name="Saif S."/>
            <person name="Shea T.D."/>
            <person name="Shenoy N."/>
            <person name="Sisk P."/>
            <person name="Stolte C."/>
            <person name="Sykes S.N."/>
            <person name="Thomson T."/>
            <person name="Walk T."/>
            <person name="White J."/>
            <person name="Yandava C."/>
            <person name="Straight P."/>
            <person name="Clardy J."/>
            <person name="Hung D."/>
            <person name="Kolter R."/>
            <person name="Mekalanos J."/>
            <person name="Walker S."/>
            <person name="Walsh C.T."/>
            <person name="Wieland-Brown L.C."/>
            <person name="Haas B."/>
            <person name="Nusbaum C."/>
            <person name="Birren B."/>
        </authorList>
    </citation>
    <scope>NUCLEOTIDE SEQUENCE [LARGE SCALE GENOMIC DNA]</scope>
    <source>
        <strain evidence="7">DSM 40736 / JCM 4977 / BCRC 1201 / Tue 494</strain>
    </source>
</reference>
<dbReference type="Gene3D" id="3.30.470.20">
    <property type="entry name" value="ATP-grasp fold, B domain"/>
    <property type="match status" value="1"/>
</dbReference>
<keyword evidence="3 4" id="KW-0067">ATP-binding</keyword>
<dbReference type="HOGENOM" id="CLU_029016_6_0_11"/>
<dbReference type="PANTHER" id="PTHR43585">
    <property type="entry name" value="FUMIPYRROLE BIOSYNTHESIS PROTEIN C"/>
    <property type="match status" value="1"/>
</dbReference>
<dbReference type="Proteomes" id="UP000004184">
    <property type="component" value="Unassembled WGS sequence"/>
</dbReference>
<dbReference type="OrthoDB" id="6964321at2"/>
<keyword evidence="2 4" id="KW-0547">Nucleotide-binding</keyword>
<keyword evidence="7" id="KW-1185">Reference proteome</keyword>
<dbReference type="Gene3D" id="3.40.50.20">
    <property type="match status" value="1"/>
</dbReference>